<keyword evidence="21" id="KW-1185">Reference proteome</keyword>
<evidence type="ECO:0000256" key="7">
    <source>
        <dbReference type="ARBA" id="ARBA00022824"/>
    </source>
</evidence>
<dbReference type="InterPro" id="IPR036465">
    <property type="entry name" value="vWFA_dom_sf"/>
</dbReference>
<dbReference type="SUPFAM" id="SSF82919">
    <property type="entry name" value="Zn-finger domain of Sec23/24"/>
    <property type="match status" value="1"/>
</dbReference>
<dbReference type="InterPro" id="IPR006896">
    <property type="entry name" value="Sec23/24_trunk_dom"/>
</dbReference>
<evidence type="ECO:0000256" key="13">
    <source>
        <dbReference type="ARBA" id="ARBA00023329"/>
    </source>
</evidence>
<dbReference type="HOGENOM" id="CLU_008658_3_0_1"/>
<dbReference type="InterPro" id="IPR037550">
    <property type="entry name" value="Sec23_C"/>
</dbReference>
<evidence type="ECO:0000256" key="12">
    <source>
        <dbReference type="ARBA" id="ARBA00023136"/>
    </source>
</evidence>
<keyword evidence="8 14" id="KW-0862">Zinc</keyword>
<dbReference type="InterPro" id="IPR029006">
    <property type="entry name" value="ADF-H/Gelsolin-like_dom_sf"/>
</dbReference>
<protein>
    <recommendedName>
        <fullName evidence="14">Protein transport protein SEC23</fullName>
    </recommendedName>
</protein>
<dbReference type="PANTHER" id="PTHR11141:SF0">
    <property type="entry name" value="PROTEIN TRANSPORT PROTEIN SEC23"/>
    <property type="match status" value="1"/>
</dbReference>
<dbReference type="InterPro" id="IPR007123">
    <property type="entry name" value="Gelsolin-like_dom"/>
</dbReference>
<evidence type="ECO:0000313" key="21">
    <source>
        <dbReference type="Proteomes" id="UP000002866"/>
    </source>
</evidence>
<dbReference type="InterPro" id="IPR037364">
    <property type="entry name" value="Sec23"/>
</dbReference>
<dbReference type="InterPro" id="IPR012990">
    <property type="entry name" value="Beta-sandwich_Sec23_24"/>
</dbReference>
<evidence type="ECO:0000256" key="14">
    <source>
        <dbReference type="RuleBase" id="RU365030"/>
    </source>
</evidence>
<dbReference type="Gene3D" id="1.20.120.730">
    <property type="entry name" value="Sec23/Sec24 helical domain"/>
    <property type="match status" value="1"/>
</dbReference>
<evidence type="ECO:0000259" key="15">
    <source>
        <dbReference type="Pfam" id="PF00626"/>
    </source>
</evidence>
<feature type="domain" description="Gelsolin-like" evidence="15">
    <location>
        <begin position="632"/>
        <end position="720"/>
    </location>
</feature>
<dbReference type="SUPFAM" id="SSF53300">
    <property type="entry name" value="vWA-like"/>
    <property type="match status" value="1"/>
</dbReference>
<dbReference type="InterPro" id="IPR036175">
    <property type="entry name" value="Sec23/24_helical_dom_sf"/>
</dbReference>
<dbReference type="InterPro" id="IPR036174">
    <property type="entry name" value="Znf_Sec23_Sec24_sf"/>
</dbReference>
<evidence type="ECO:0000256" key="10">
    <source>
        <dbReference type="ARBA" id="ARBA00022927"/>
    </source>
</evidence>
<dbReference type="EMBL" id="HE806317">
    <property type="protein sequence ID" value="CCH59325.1"/>
    <property type="molecule type" value="Genomic_DNA"/>
</dbReference>
<dbReference type="STRING" id="1071380.I2GYX3"/>
<dbReference type="GO" id="GO:0008270">
    <property type="term" value="F:zinc ion binding"/>
    <property type="evidence" value="ECO:0007669"/>
    <property type="project" value="InterPro"/>
</dbReference>
<dbReference type="GeneID" id="14494775"/>
<dbReference type="Gene3D" id="3.40.20.10">
    <property type="entry name" value="Severin"/>
    <property type="match status" value="1"/>
</dbReference>
<keyword evidence="6 14" id="KW-0479">Metal-binding</keyword>
<keyword evidence="5 14" id="KW-0963">Cytoplasm</keyword>
<dbReference type="InterPro" id="IPR006900">
    <property type="entry name" value="Sec23/24_helical_dom"/>
</dbReference>
<dbReference type="CDD" id="cd11287">
    <property type="entry name" value="Sec23_C"/>
    <property type="match status" value="1"/>
</dbReference>
<dbReference type="FunFam" id="3.40.20.10:FF:000006">
    <property type="entry name" value="Protein transport protein SEC23"/>
    <property type="match status" value="1"/>
</dbReference>
<organism evidence="20 21">
    <name type="scientific">Henningerozyma blattae (strain ATCC 34711 / CBS 6284 / DSM 70876 / NBRC 10599 / NRRL Y-10934 / UCD 77-7)</name>
    <name type="common">Yeast</name>
    <name type="synonym">Tetrapisispora blattae</name>
    <dbReference type="NCBI Taxonomy" id="1071380"/>
    <lineage>
        <taxon>Eukaryota</taxon>
        <taxon>Fungi</taxon>
        <taxon>Dikarya</taxon>
        <taxon>Ascomycota</taxon>
        <taxon>Saccharomycotina</taxon>
        <taxon>Saccharomycetes</taxon>
        <taxon>Saccharomycetales</taxon>
        <taxon>Saccharomycetaceae</taxon>
        <taxon>Henningerozyma</taxon>
    </lineage>
</organism>
<evidence type="ECO:0000256" key="5">
    <source>
        <dbReference type="ARBA" id="ARBA00022490"/>
    </source>
</evidence>
<feature type="domain" description="Sec23/Sec24 trunk" evidence="17">
    <location>
        <begin position="121"/>
        <end position="384"/>
    </location>
</feature>
<evidence type="ECO:0000259" key="16">
    <source>
        <dbReference type="Pfam" id="PF04810"/>
    </source>
</evidence>
<dbReference type="InterPro" id="IPR036180">
    <property type="entry name" value="Gelsolin-like_dom_sf"/>
</dbReference>
<dbReference type="GO" id="GO:0090110">
    <property type="term" value="P:COPII-coated vesicle cargo loading"/>
    <property type="evidence" value="ECO:0007669"/>
    <property type="project" value="TreeGrafter"/>
</dbReference>
<dbReference type="Gene3D" id="3.40.50.410">
    <property type="entry name" value="von Willebrand factor, type A domain"/>
    <property type="match status" value="1"/>
</dbReference>
<reference evidence="20 21" key="1">
    <citation type="journal article" date="2011" name="Proc. Natl. Acad. Sci. U.S.A.">
        <title>Evolutionary erosion of yeast sex chromosomes by mating-type switching accidents.</title>
        <authorList>
            <person name="Gordon J.L."/>
            <person name="Armisen D."/>
            <person name="Proux-Wera E."/>
            <person name="Oheigeartaigh S.S."/>
            <person name="Byrne K.P."/>
            <person name="Wolfe K.H."/>
        </authorList>
    </citation>
    <scope>NUCLEOTIDE SEQUENCE [LARGE SCALE GENOMIC DNA]</scope>
    <source>
        <strain evidence="21">ATCC 34711 / CBS 6284 / DSM 70876 / NBRC 10599 / NRRL Y-10934 / UCD 77-7</strain>
    </source>
</reference>
<sequence length="764" mass="85173">MDFETSEDVNGIRFAWNVFPSTRSDATKNVVPVSCLYTPLKEVEDLPTAQYNPILCSNPQCKSILNPYCSIDPRNNSWACPICNSRNHLPTQYANMTQENMPVELQSTTVEYITNKPIQIPPIFFFVVDITTESENLDALKDSLITSLSLLPPNALVGLITYGNVVLLHDLSSEIIERCNVFRGDRDYNLKELIEMLTGQKPSSSSANSMVSNKITPFSLNRFFLPLEQVEFKLNQMLENLSPDQWNVPAGHRPLRATGQALNIASLLLQGCYKNFAARIILFASGPATFGPGLVVSSELKDPLRSHNDIDNDHATHYKKACKFYDSIGERVAENGHTVDIFAGCYDQIGMSEMQNMTNKTGGVLLLTDAFSTAIFKQSYLRMFSKDEEGYLTMAFNGTLSVKTSTDLKLQGLIGHASAVKKTDTGSRNVSDSEIGVGGTSTWKMSSFSPQHTFAVFFEITNVSAGAAMQQSRNGDSTRLAYTQFITTYQHSSGANRIRVTTVANQLLPFGSPAIAASFDQEAAAVIMARIAVHKAESDDGADVIRWIDRTLIKLCQKYADYNKNDPSSFRLAPNFSLYPQFAYYLRRSQFLSVFNNSPDETAFYRHIFTREDTTNSLIMIQPTLTSFSMEDEPQPVLLDSISVKPNTILLLDTFFFILIYHGEQIAQWRKAGYQDDPQYSDFKALLEEPKLEAAELLVDRFPLPRFIDTEAGGSQARFLLSKLNPSDNYQEATHGGSTIVLTDDVSLQNFMTHLQTVSVSGQQ</sequence>
<evidence type="ECO:0000256" key="4">
    <source>
        <dbReference type="ARBA" id="ARBA00022448"/>
    </source>
</evidence>
<keyword evidence="4 14" id="KW-0813">Transport</keyword>
<dbReference type="GO" id="GO:0005789">
    <property type="term" value="C:endoplasmic reticulum membrane"/>
    <property type="evidence" value="ECO:0007669"/>
    <property type="project" value="UniProtKB-SubCell"/>
</dbReference>
<dbReference type="GO" id="GO:0006886">
    <property type="term" value="P:intracellular protein transport"/>
    <property type="evidence" value="ECO:0007669"/>
    <property type="project" value="InterPro"/>
</dbReference>
<name>I2GYX3_HENB6</name>
<evidence type="ECO:0000259" key="18">
    <source>
        <dbReference type="Pfam" id="PF04815"/>
    </source>
</evidence>
<dbReference type="Pfam" id="PF00626">
    <property type="entry name" value="Gelsolin"/>
    <property type="match status" value="1"/>
</dbReference>
<dbReference type="OrthoDB" id="10256289at2759"/>
<keyword evidence="12 14" id="KW-0472">Membrane</keyword>
<dbReference type="FunFam" id="3.40.50.410:FF:000008">
    <property type="entry name" value="Protein transport protein SEC23"/>
    <property type="match status" value="1"/>
</dbReference>
<comment type="similarity">
    <text evidence="3 14">Belongs to the SEC23/SEC24 family. SEC23 subfamily.</text>
</comment>
<dbReference type="GO" id="GO:0000139">
    <property type="term" value="C:Golgi membrane"/>
    <property type="evidence" value="ECO:0007669"/>
    <property type="project" value="UniProtKB-SubCell"/>
</dbReference>
<dbReference type="GO" id="GO:0005096">
    <property type="term" value="F:GTPase activator activity"/>
    <property type="evidence" value="ECO:0007669"/>
    <property type="project" value="TreeGrafter"/>
</dbReference>
<dbReference type="Pfam" id="PF04815">
    <property type="entry name" value="Sec23_helical"/>
    <property type="match status" value="1"/>
</dbReference>
<dbReference type="FunCoup" id="I2GYX3">
    <property type="interactions" value="1118"/>
</dbReference>
<dbReference type="FunFam" id="2.30.30.380:FF:000001">
    <property type="entry name" value="Protein transport protein SEC23"/>
    <property type="match status" value="1"/>
</dbReference>
<dbReference type="Gene3D" id="2.60.40.1670">
    <property type="entry name" value="beta-sandwich domain of Sec23/24"/>
    <property type="match status" value="1"/>
</dbReference>
<evidence type="ECO:0000256" key="8">
    <source>
        <dbReference type="ARBA" id="ARBA00022833"/>
    </source>
</evidence>
<dbReference type="OMA" id="FPPHYAE"/>
<evidence type="ECO:0000256" key="6">
    <source>
        <dbReference type="ARBA" id="ARBA00022723"/>
    </source>
</evidence>
<evidence type="ECO:0000259" key="19">
    <source>
        <dbReference type="Pfam" id="PF08033"/>
    </source>
</evidence>
<comment type="function">
    <text evidence="14">Component of the coat protein complex II (COPII) which promotes the formation of transport vesicles from the endoplasmic reticulum (ER). The coat has two main functions, the physical deformation of the endoplasmic reticulum membrane into vesicles and the selection of cargo molecules.</text>
</comment>
<dbReference type="KEGG" id="tbl:TBLA_0B04910"/>
<evidence type="ECO:0000256" key="9">
    <source>
        <dbReference type="ARBA" id="ARBA00022892"/>
    </source>
</evidence>
<feature type="domain" description="Sec23/Sec24 helical" evidence="18">
    <location>
        <begin position="520"/>
        <end position="618"/>
    </location>
</feature>
<dbReference type="Pfam" id="PF08033">
    <property type="entry name" value="Sec23_BS"/>
    <property type="match status" value="1"/>
</dbReference>
<dbReference type="FunFam" id="1.20.120.730:FF:000001">
    <property type="entry name" value="Protein transport protein SEC23"/>
    <property type="match status" value="1"/>
</dbReference>
<keyword evidence="13 14" id="KW-0968">Cytoplasmic vesicle</keyword>
<dbReference type="AlphaFoldDB" id="I2GYX3"/>
<dbReference type="Pfam" id="PF04810">
    <property type="entry name" value="zf-Sec23_Sec24"/>
    <property type="match status" value="1"/>
</dbReference>
<comment type="subcellular location">
    <subcellularLocation>
        <location evidence="14">Cytoplasm</location>
    </subcellularLocation>
    <subcellularLocation>
        <location evidence="1 14">Cytoplasmic vesicle</location>
        <location evidence="1 14">COPII-coated vesicle membrane</location>
        <topology evidence="1 14">Peripheral membrane protein</topology>
        <orientation evidence="1 14">Cytoplasmic side</orientation>
    </subcellularLocation>
    <subcellularLocation>
        <location evidence="2 14">Endoplasmic reticulum membrane</location>
        <topology evidence="2 14">Peripheral membrane protein</topology>
        <orientation evidence="2 14">Cytoplasmic side</orientation>
    </subcellularLocation>
    <subcellularLocation>
        <location evidence="14">Golgi apparatus membrane</location>
        <topology evidence="14">Peripheral membrane protein</topology>
        <orientation evidence="14">Cytoplasmic side</orientation>
    </subcellularLocation>
</comment>
<evidence type="ECO:0000256" key="2">
    <source>
        <dbReference type="ARBA" id="ARBA00004397"/>
    </source>
</evidence>
<dbReference type="RefSeq" id="XP_004178844.1">
    <property type="nucleotide sequence ID" value="XM_004178796.1"/>
</dbReference>
<evidence type="ECO:0000313" key="20">
    <source>
        <dbReference type="EMBL" id="CCH59325.1"/>
    </source>
</evidence>
<dbReference type="SUPFAM" id="SSF82754">
    <property type="entry name" value="C-terminal, gelsolin-like domain of Sec23/24"/>
    <property type="match status" value="1"/>
</dbReference>
<evidence type="ECO:0000256" key="1">
    <source>
        <dbReference type="ARBA" id="ARBA00004299"/>
    </source>
</evidence>
<dbReference type="Pfam" id="PF04811">
    <property type="entry name" value="Sec23_trunk"/>
    <property type="match status" value="1"/>
</dbReference>
<dbReference type="SUPFAM" id="SSF81811">
    <property type="entry name" value="Helical domain of Sec23/24"/>
    <property type="match status" value="1"/>
</dbReference>
<feature type="domain" description="Zinc finger Sec23/Sec24-type" evidence="16">
    <location>
        <begin position="53"/>
        <end position="93"/>
    </location>
</feature>
<dbReference type="InParanoid" id="I2GYX3"/>
<evidence type="ECO:0000256" key="3">
    <source>
        <dbReference type="ARBA" id="ARBA00009210"/>
    </source>
</evidence>
<evidence type="ECO:0000259" key="17">
    <source>
        <dbReference type="Pfam" id="PF04811"/>
    </source>
</evidence>
<proteinExistence type="inferred from homology"/>
<evidence type="ECO:0000256" key="11">
    <source>
        <dbReference type="ARBA" id="ARBA00023034"/>
    </source>
</evidence>
<keyword evidence="11 14" id="KW-0333">Golgi apparatus</keyword>
<dbReference type="eggNOG" id="KOG1986">
    <property type="taxonomic scope" value="Eukaryota"/>
</dbReference>
<accession>I2GYX3</accession>
<keyword evidence="7 14" id="KW-0256">Endoplasmic reticulum</keyword>
<keyword evidence="10 14" id="KW-0653">Protein transport</keyword>
<dbReference type="InterPro" id="IPR006895">
    <property type="entry name" value="Znf_Sec23_Sec24"/>
</dbReference>
<dbReference type="GO" id="GO:0070971">
    <property type="term" value="C:endoplasmic reticulum exit site"/>
    <property type="evidence" value="ECO:0007669"/>
    <property type="project" value="TreeGrafter"/>
</dbReference>
<dbReference type="GO" id="GO:0030127">
    <property type="term" value="C:COPII vesicle coat"/>
    <property type="evidence" value="ECO:0007669"/>
    <property type="project" value="InterPro"/>
</dbReference>
<dbReference type="Gene3D" id="2.30.30.380">
    <property type="entry name" value="Zn-finger domain of Sec23/24"/>
    <property type="match status" value="1"/>
</dbReference>
<dbReference type="Proteomes" id="UP000002866">
    <property type="component" value="Chromosome 2"/>
</dbReference>
<dbReference type="PANTHER" id="PTHR11141">
    <property type="entry name" value="PROTEIN TRANSPORT PROTEIN SEC23"/>
    <property type="match status" value="1"/>
</dbReference>
<feature type="domain" description="Sec23/Sec24 beta-sandwich" evidence="19">
    <location>
        <begin position="395"/>
        <end position="506"/>
    </location>
</feature>
<gene>
    <name evidence="20" type="primary">TBLA0B04910</name>
    <name evidence="20" type="ORF">TBLA_0B04910</name>
</gene>
<dbReference type="SUPFAM" id="SSF81995">
    <property type="entry name" value="beta-sandwich domain of Sec23/24"/>
    <property type="match status" value="1"/>
</dbReference>
<keyword evidence="9 14" id="KW-0931">ER-Golgi transport</keyword>